<accession>A0AA46NVL1</accession>
<dbReference type="KEGG" id="rav:AAT18_26605"/>
<keyword evidence="1" id="KW-0812">Transmembrane</keyword>
<organism evidence="3 4">
    <name type="scientific">Rhodococcus aetherivorans</name>
    <dbReference type="NCBI Taxonomy" id="191292"/>
    <lineage>
        <taxon>Bacteria</taxon>
        <taxon>Bacillati</taxon>
        <taxon>Actinomycetota</taxon>
        <taxon>Actinomycetes</taxon>
        <taxon>Mycobacteriales</taxon>
        <taxon>Nocardiaceae</taxon>
        <taxon>Rhodococcus</taxon>
    </lineage>
</organism>
<name>A0AA46NVL1_9NOCA</name>
<dbReference type="AlphaFoldDB" id="A0AA46NVL1"/>
<evidence type="ECO:0000256" key="2">
    <source>
        <dbReference type="SAM" id="SignalP"/>
    </source>
</evidence>
<dbReference type="RefSeq" id="WP_029546789.1">
    <property type="nucleotide sequence ID" value="NZ_CM002177.1"/>
</dbReference>
<dbReference type="GeneID" id="83619018"/>
<protein>
    <submittedName>
        <fullName evidence="3">DUF6049 family protein</fullName>
    </submittedName>
</protein>
<evidence type="ECO:0000313" key="3">
    <source>
        <dbReference type="EMBL" id="UYF94448.1"/>
    </source>
</evidence>
<evidence type="ECO:0000256" key="1">
    <source>
        <dbReference type="SAM" id="Phobius"/>
    </source>
</evidence>
<keyword evidence="2" id="KW-0732">Signal</keyword>
<keyword evidence="1" id="KW-1133">Transmembrane helix</keyword>
<gene>
    <name evidence="3" type="ORF">OCS65_01330</name>
</gene>
<reference evidence="3" key="1">
    <citation type="submission" date="2022-09" db="EMBL/GenBank/DDBJ databases">
        <title>The genome sequence of Rhodococcus aetherivorans N1.</title>
        <authorList>
            <person name="Jiang W."/>
        </authorList>
    </citation>
    <scope>NUCLEOTIDE SEQUENCE</scope>
    <source>
        <strain evidence="3">N1</strain>
    </source>
</reference>
<evidence type="ECO:0000313" key="4">
    <source>
        <dbReference type="Proteomes" id="UP001163947"/>
    </source>
</evidence>
<feature type="signal peptide" evidence="2">
    <location>
        <begin position="1"/>
        <end position="28"/>
    </location>
</feature>
<feature type="transmembrane region" description="Helical" evidence="1">
    <location>
        <begin position="737"/>
        <end position="757"/>
    </location>
</feature>
<feature type="chain" id="PRO_5041288643" evidence="2">
    <location>
        <begin position="29"/>
        <end position="779"/>
    </location>
</feature>
<dbReference type="Proteomes" id="UP001163947">
    <property type="component" value="Chromosome"/>
</dbReference>
<dbReference type="EMBL" id="CP106982">
    <property type="protein sequence ID" value="UYF94448.1"/>
    <property type="molecule type" value="Genomic_DNA"/>
</dbReference>
<proteinExistence type="predicted"/>
<keyword evidence="1" id="KW-0472">Membrane</keyword>
<sequence length="779" mass="80565">MTSAARRAAAAVLAVLALVLTTAGVAVAQPRSDASDAPRFLELRIDSVTPTTMSTSSEPVVTVTGTLENVGDRDVEDIAVRLQRAPAVGSAEELRTALTWDQTAYDRTGPFESVTDVLERGEQRQFRLELALRSADSPSLGIDTPGVYPLLVNVNGAPEYGGQARLDDARFLLPVLGVPAGESSESRPVPPDTSAPVGVTMLWPLADRPRLAAGVPGSATDPVRLVDDDLATSLADGGRLDGLLDAAERAATAEDRRVADAMCLAVDPDLLVTVANMTRGYLVVEDTAEPRGDAHDGEGTAAAVAWLERLRTLAASMCTVAVPFAQVDVAALAELDDASLAGPALAAPTEIVNTILGITTTREDVVWPDAGVLTEQAGALLAADGPVTTLLADTAVDAADSDAGTGPMPVRGVDGLSTVLFDSAAATALAALGDAPQTPSFTAEDARYDLTEDSPGARLQDALGALSWSALRTSESATRTVSTGDGASAAPGSALFVPPQSWSASGDDAAAVLSMVGTLIRSGLATPRPFDTLFAPAAGDAPTVALSYPEQAIVDGASAEVIDAAREQAPRLDSFQEALVEDPQAQLTPQQFTAPLREDLLRAMSLAGRRGPDPGAAARDAGQRGEEVRDAVDGMFAGVTVLSPGGVYTLTSEQSPLLLVARNDLPVGITVRLHVDAPSAMKITDIGPTQLPPRGSRTLTVPAQISDSRKIGVEFALTTESGLPLGTPTNVTVRSNAYGQVLAIVTGCAGALLLFLAGRRLLHRFRGEPDPADEGYEKR</sequence>